<reference evidence="3" key="1">
    <citation type="journal article" date="2020" name="Stud. Mycol.">
        <title>101 Dothideomycetes genomes: a test case for predicting lifestyles and emergence of pathogens.</title>
        <authorList>
            <person name="Haridas S."/>
            <person name="Albert R."/>
            <person name="Binder M."/>
            <person name="Bloem J."/>
            <person name="Labutti K."/>
            <person name="Salamov A."/>
            <person name="Andreopoulos B."/>
            <person name="Baker S."/>
            <person name="Barry K."/>
            <person name="Bills G."/>
            <person name="Bluhm B."/>
            <person name="Cannon C."/>
            <person name="Castanera R."/>
            <person name="Culley D."/>
            <person name="Daum C."/>
            <person name="Ezra D."/>
            <person name="Gonzalez J."/>
            <person name="Henrissat B."/>
            <person name="Kuo A."/>
            <person name="Liang C."/>
            <person name="Lipzen A."/>
            <person name="Lutzoni F."/>
            <person name="Magnuson J."/>
            <person name="Mondo S."/>
            <person name="Nolan M."/>
            <person name="Ohm R."/>
            <person name="Pangilinan J."/>
            <person name="Park H.-J."/>
            <person name="Ramirez L."/>
            <person name="Alfaro M."/>
            <person name="Sun H."/>
            <person name="Tritt A."/>
            <person name="Yoshinaga Y."/>
            <person name="Zwiers L.-H."/>
            <person name="Turgeon B."/>
            <person name="Goodwin S."/>
            <person name="Spatafora J."/>
            <person name="Crous P."/>
            <person name="Grigoriev I."/>
        </authorList>
    </citation>
    <scope>NUCLEOTIDE SEQUENCE</scope>
    <source>
        <strain evidence="3">CBS 107.79</strain>
    </source>
</reference>
<name>A0A6A5VN52_9PLEO</name>
<evidence type="ECO:0000259" key="2">
    <source>
        <dbReference type="Pfam" id="PF13358"/>
    </source>
</evidence>
<evidence type="ECO:0000313" key="3">
    <source>
        <dbReference type="EMBL" id="KAF1978128.1"/>
    </source>
</evidence>
<feature type="domain" description="Tc1-like transposase DDE" evidence="2">
    <location>
        <begin position="302"/>
        <end position="369"/>
    </location>
</feature>
<protein>
    <recommendedName>
        <fullName evidence="2">Tc1-like transposase DDE domain-containing protein</fullName>
    </recommendedName>
</protein>
<evidence type="ECO:0000313" key="4">
    <source>
        <dbReference type="Proteomes" id="UP000800036"/>
    </source>
</evidence>
<sequence>MESPRTPPHNRPQKVPDTASRSQYFWHYDNRRDDELVTALAGTHDIAPSTGYRWRRERALLGSPTANRRIRKVKAAARGQRLGRPFRVDKSVLTDMISPNNPVAERPLHIQAQHYNIPLAERSLRYNLSNRMDARMYLGAYTSEMRSQNYTARQRYGQEHKDKPLYGFWDTIFFTDEAHFNPLETFQRQRILRQAGNQNRIQRLVKKPSRKSLQTVHMASYVNWYYKGPLEFYNDEREMLPVPKPPRKPRRSMWDTDKTWAERLREWEAHCPPELDAEPQGNHMTQDYYTKRLLPGLVAAIHKAHSEDPSRQWILQEDNDPSHGTRSAYNVARDYKNRHGIQPFIHPAQSPDLNPIEGCWLILKQRTKQRLDQTNEWDGSIRHLKQILREEWERITIKEIREIISEMPWRCQQLCQSGGDKIRSQKW</sequence>
<proteinExistence type="predicted"/>
<gene>
    <name evidence="3" type="ORF">BU23DRAFT_550225</name>
</gene>
<dbReference type="Gene3D" id="3.30.420.10">
    <property type="entry name" value="Ribonuclease H-like superfamily/Ribonuclease H"/>
    <property type="match status" value="1"/>
</dbReference>
<dbReference type="Pfam" id="PF13358">
    <property type="entry name" value="DDE_3"/>
    <property type="match status" value="1"/>
</dbReference>
<dbReference type="OrthoDB" id="5410741at2759"/>
<organism evidence="3 4">
    <name type="scientific">Bimuria novae-zelandiae CBS 107.79</name>
    <dbReference type="NCBI Taxonomy" id="1447943"/>
    <lineage>
        <taxon>Eukaryota</taxon>
        <taxon>Fungi</taxon>
        <taxon>Dikarya</taxon>
        <taxon>Ascomycota</taxon>
        <taxon>Pezizomycotina</taxon>
        <taxon>Dothideomycetes</taxon>
        <taxon>Pleosporomycetidae</taxon>
        <taxon>Pleosporales</taxon>
        <taxon>Massarineae</taxon>
        <taxon>Didymosphaeriaceae</taxon>
        <taxon>Bimuria</taxon>
    </lineage>
</organism>
<feature type="region of interest" description="Disordered" evidence="1">
    <location>
        <begin position="1"/>
        <end position="20"/>
    </location>
</feature>
<accession>A0A6A5VN52</accession>
<dbReference type="AlphaFoldDB" id="A0A6A5VN52"/>
<evidence type="ECO:0000256" key="1">
    <source>
        <dbReference type="SAM" id="MobiDB-lite"/>
    </source>
</evidence>
<dbReference type="InterPro" id="IPR038717">
    <property type="entry name" value="Tc1-like_DDE_dom"/>
</dbReference>
<dbReference type="GO" id="GO:0003676">
    <property type="term" value="F:nucleic acid binding"/>
    <property type="evidence" value="ECO:0007669"/>
    <property type="project" value="InterPro"/>
</dbReference>
<dbReference type="Proteomes" id="UP000800036">
    <property type="component" value="Unassembled WGS sequence"/>
</dbReference>
<feature type="compositionally biased region" description="Pro residues" evidence="1">
    <location>
        <begin position="1"/>
        <end position="10"/>
    </location>
</feature>
<keyword evidence="4" id="KW-1185">Reference proteome</keyword>
<dbReference type="EMBL" id="ML976661">
    <property type="protein sequence ID" value="KAF1978128.1"/>
    <property type="molecule type" value="Genomic_DNA"/>
</dbReference>
<dbReference type="InterPro" id="IPR036397">
    <property type="entry name" value="RNaseH_sf"/>
</dbReference>